<evidence type="ECO:0000256" key="1">
    <source>
        <dbReference type="ARBA" id="ARBA00007625"/>
    </source>
</evidence>
<feature type="compositionally biased region" description="Polar residues" evidence="6">
    <location>
        <begin position="50"/>
        <end position="72"/>
    </location>
</feature>
<dbReference type="AlphaFoldDB" id="A0AAD9VWP2"/>
<dbReference type="PROSITE" id="PS00678">
    <property type="entry name" value="WD_REPEATS_1"/>
    <property type="match status" value="1"/>
</dbReference>
<dbReference type="SMART" id="SM00320">
    <property type="entry name" value="WD40"/>
    <property type="match status" value="6"/>
</dbReference>
<dbReference type="PROSITE" id="PS50082">
    <property type="entry name" value="WD_REPEATS_2"/>
    <property type="match status" value="2"/>
</dbReference>
<evidence type="ECO:0000313" key="7">
    <source>
        <dbReference type="EMBL" id="KAK2588767.1"/>
    </source>
</evidence>
<dbReference type="PROSITE" id="PS50294">
    <property type="entry name" value="WD_REPEATS_REGION"/>
    <property type="match status" value="1"/>
</dbReference>
<feature type="repeat" description="WD" evidence="5">
    <location>
        <begin position="185"/>
        <end position="225"/>
    </location>
</feature>
<proteinExistence type="inferred from homology"/>
<accession>A0AAD9VWP2</accession>
<dbReference type="InterPro" id="IPR036322">
    <property type="entry name" value="WD40_repeat_dom_sf"/>
</dbReference>
<evidence type="ECO:0000256" key="2">
    <source>
        <dbReference type="ARBA" id="ARBA00022574"/>
    </source>
</evidence>
<reference evidence="7" key="1">
    <citation type="submission" date="2021-08" db="EMBL/GenBank/DDBJ databases">
        <authorList>
            <person name="Misof B."/>
            <person name="Oliver O."/>
            <person name="Podsiadlowski L."/>
            <person name="Donath A."/>
            <person name="Peters R."/>
            <person name="Mayer C."/>
            <person name="Rust J."/>
            <person name="Gunkel S."/>
            <person name="Lesny P."/>
            <person name="Martin S."/>
            <person name="Oeyen J.P."/>
            <person name="Petersen M."/>
            <person name="Panagiotis P."/>
            <person name="Wilbrandt J."/>
            <person name="Tanja T."/>
        </authorList>
    </citation>
    <scope>NUCLEOTIDE SEQUENCE</scope>
    <source>
        <strain evidence="7">GBR_01_08_01A</strain>
        <tissue evidence="7">Thorax + abdomen</tissue>
    </source>
</reference>
<keyword evidence="2 5" id="KW-0853">WD repeat</keyword>
<sequence>MHLDSGKLTDNFVPENDSSNSSDMSENSDSDDMSTSSSSDSDTDMEINKEPSNLNINVDPSAAGSSSQTITLNEDEEEDETVKAIIRSKELHRSHPPTITLDEFIVDICFHPNEDMIAVANIVGDVMLYKYTNEDTNLVTSMELHLKACRDIEFSHDGKILFSTAKDLCIMLTDVETEKLVRLYENAHEQPVYTMTILGEHTFATGDDDGVVKLWDLRQKDTTPIFSLKKMEDYVSAMITNSENKYLVCASGDGSLTTFNMAAKKLHVQSEEYEEELLCLGLFKSETKILAAGSKGKMYVFNWGEFGLHSDEFPSLTKKALNCMIPITENIVITGGEDGILRATSLFPHRHLGIVGQHNFPIEALDVNGDGSLIASSSHNNDIKFWNVKYLETLNTFEPKKGGKQKQLKHNLPSSKVDNASDFFADL</sequence>
<keyword evidence="3" id="KW-0677">Repeat</keyword>
<feature type="repeat" description="WD" evidence="5">
    <location>
        <begin position="355"/>
        <end position="396"/>
    </location>
</feature>
<dbReference type="EMBL" id="JAIFRP010000002">
    <property type="protein sequence ID" value="KAK2588767.1"/>
    <property type="molecule type" value="Genomic_DNA"/>
</dbReference>
<reference evidence="7" key="2">
    <citation type="journal article" date="2023" name="Commun. Biol.">
        <title>Intrasexual cuticular hydrocarbon dimorphism in a wasp sheds light on hydrocarbon biosynthesis genes in Hymenoptera.</title>
        <authorList>
            <person name="Moris V.C."/>
            <person name="Podsiadlowski L."/>
            <person name="Martin S."/>
            <person name="Oeyen J.P."/>
            <person name="Donath A."/>
            <person name="Petersen M."/>
            <person name="Wilbrandt J."/>
            <person name="Misof B."/>
            <person name="Liedtke D."/>
            <person name="Thamm M."/>
            <person name="Scheiner R."/>
            <person name="Schmitt T."/>
            <person name="Niehuis O."/>
        </authorList>
    </citation>
    <scope>NUCLEOTIDE SEQUENCE</scope>
    <source>
        <strain evidence="7">GBR_01_08_01A</strain>
    </source>
</reference>
<gene>
    <name evidence="7" type="ORF">KPH14_001647</name>
</gene>
<dbReference type="PANTHER" id="PTHR44019:SF20">
    <property type="entry name" value="WD REPEAT-CONTAINING PROTEIN 55"/>
    <property type="match status" value="1"/>
</dbReference>
<evidence type="ECO:0000256" key="5">
    <source>
        <dbReference type="PROSITE-ProRule" id="PRU00221"/>
    </source>
</evidence>
<evidence type="ECO:0000256" key="6">
    <source>
        <dbReference type="SAM" id="MobiDB-lite"/>
    </source>
</evidence>
<evidence type="ECO:0000256" key="4">
    <source>
        <dbReference type="ARBA" id="ARBA00023478"/>
    </source>
</evidence>
<comment type="similarity">
    <text evidence="1">Belongs to the WD repeat WDR55 family.</text>
</comment>
<dbReference type="InterPro" id="IPR015943">
    <property type="entry name" value="WD40/YVTN_repeat-like_dom_sf"/>
</dbReference>
<dbReference type="InterPro" id="IPR001680">
    <property type="entry name" value="WD40_rpt"/>
</dbReference>
<evidence type="ECO:0000313" key="8">
    <source>
        <dbReference type="Proteomes" id="UP001258017"/>
    </source>
</evidence>
<dbReference type="InterPro" id="IPR019775">
    <property type="entry name" value="WD40_repeat_CS"/>
</dbReference>
<dbReference type="Pfam" id="PF24796">
    <property type="entry name" value="WDR55"/>
    <property type="match status" value="1"/>
</dbReference>
<protein>
    <recommendedName>
        <fullName evidence="4">WD repeat-containing protein 55 homolog</fullName>
    </recommendedName>
</protein>
<keyword evidence="8" id="KW-1185">Reference proteome</keyword>
<dbReference type="InterPro" id="IPR050505">
    <property type="entry name" value="WDR55/POC1"/>
</dbReference>
<name>A0AAD9VWP2_9HYME</name>
<dbReference type="Proteomes" id="UP001258017">
    <property type="component" value="Unassembled WGS sequence"/>
</dbReference>
<feature type="compositionally biased region" description="Low complexity" evidence="6">
    <location>
        <begin position="15"/>
        <end position="25"/>
    </location>
</feature>
<feature type="region of interest" description="Disordered" evidence="6">
    <location>
        <begin position="1"/>
        <end position="79"/>
    </location>
</feature>
<dbReference type="Gene3D" id="2.130.10.10">
    <property type="entry name" value="YVTN repeat-like/Quinoprotein amine dehydrogenase"/>
    <property type="match status" value="2"/>
</dbReference>
<organism evidence="7 8">
    <name type="scientific">Odynerus spinipes</name>
    <dbReference type="NCBI Taxonomy" id="1348599"/>
    <lineage>
        <taxon>Eukaryota</taxon>
        <taxon>Metazoa</taxon>
        <taxon>Ecdysozoa</taxon>
        <taxon>Arthropoda</taxon>
        <taxon>Hexapoda</taxon>
        <taxon>Insecta</taxon>
        <taxon>Pterygota</taxon>
        <taxon>Neoptera</taxon>
        <taxon>Endopterygota</taxon>
        <taxon>Hymenoptera</taxon>
        <taxon>Apocrita</taxon>
        <taxon>Aculeata</taxon>
        <taxon>Vespoidea</taxon>
        <taxon>Vespidae</taxon>
        <taxon>Eumeninae</taxon>
        <taxon>Odynerus</taxon>
    </lineage>
</organism>
<dbReference type="SUPFAM" id="SSF50978">
    <property type="entry name" value="WD40 repeat-like"/>
    <property type="match status" value="1"/>
</dbReference>
<comment type="caution">
    <text evidence="7">The sequence shown here is derived from an EMBL/GenBank/DDBJ whole genome shotgun (WGS) entry which is preliminary data.</text>
</comment>
<evidence type="ECO:0000256" key="3">
    <source>
        <dbReference type="ARBA" id="ARBA00022737"/>
    </source>
</evidence>
<dbReference type="PANTHER" id="PTHR44019">
    <property type="entry name" value="WD REPEAT-CONTAINING PROTEIN 55"/>
    <property type="match status" value="1"/>
</dbReference>